<dbReference type="SMART" id="SM00382">
    <property type="entry name" value="AAA"/>
    <property type="match status" value="1"/>
</dbReference>
<feature type="transmembrane region" description="Helical" evidence="7">
    <location>
        <begin position="64"/>
        <end position="84"/>
    </location>
</feature>
<keyword evidence="3" id="KW-0547">Nucleotide-binding</keyword>
<dbReference type="Gene3D" id="3.40.50.300">
    <property type="entry name" value="P-loop containing nucleotide triphosphate hydrolases"/>
    <property type="match status" value="1"/>
</dbReference>
<dbReference type="GO" id="GO:0045454">
    <property type="term" value="P:cell redox homeostasis"/>
    <property type="evidence" value="ECO:0007669"/>
    <property type="project" value="InterPro"/>
</dbReference>
<dbReference type="EMBL" id="VIKT02000018">
    <property type="protein sequence ID" value="NHF63633.1"/>
    <property type="molecule type" value="Genomic_DNA"/>
</dbReference>
<dbReference type="InterPro" id="IPR003593">
    <property type="entry name" value="AAA+_ATPase"/>
</dbReference>
<proteinExistence type="predicted"/>
<dbReference type="InterPro" id="IPR039421">
    <property type="entry name" value="Type_1_exporter"/>
</dbReference>
<organism evidence="10 11">
    <name type="scientific">Microcella pacifica</name>
    <dbReference type="NCBI Taxonomy" id="2591847"/>
    <lineage>
        <taxon>Bacteria</taxon>
        <taxon>Bacillati</taxon>
        <taxon>Actinomycetota</taxon>
        <taxon>Actinomycetes</taxon>
        <taxon>Micrococcales</taxon>
        <taxon>Microbacteriaceae</taxon>
        <taxon>Microcella</taxon>
    </lineage>
</organism>
<feature type="domain" description="ABC transporter" evidence="8">
    <location>
        <begin position="351"/>
        <end position="560"/>
    </location>
</feature>
<evidence type="ECO:0000256" key="5">
    <source>
        <dbReference type="ARBA" id="ARBA00022989"/>
    </source>
</evidence>
<reference evidence="10 11" key="2">
    <citation type="submission" date="2020-03" db="EMBL/GenBank/DDBJ databases">
        <title>Chryseoglobus sp. isolated from a deep-sea seamount.</title>
        <authorList>
            <person name="Zhang D.-C."/>
        </authorList>
    </citation>
    <scope>NUCLEOTIDE SEQUENCE [LARGE SCALE GENOMIC DNA]</scope>
    <source>
        <strain evidence="10 11">KN1116</strain>
    </source>
</reference>
<comment type="subcellular location">
    <subcellularLocation>
        <location evidence="1">Cell membrane</location>
        <topology evidence="1">Multi-pass membrane protein</topology>
    </subcellularLocation>
</comment>
<dbReference type="Pfam" id="PF00005">
    <property type="entry name" value="ABC_tran"/>
    <property type="match status" value="1"/>
</dbReference>
<evidence type="ECO:0000313" key="10">
    <source>
        <dbReference type="EMBL" id="NHF63633.1"/>
    </source>
</evidence>
<feature type="transmembrane region" description="Helical" evidence="7">
    <location>
        <begin position="250"/>
        <end position="268"/>
    </location>
</feature>
<dbReference type="Gene3D" id="1.20.1560.10">
    <property type="entry name" value="ABC transporter type 1, transmembrane domain"/>
    <property type="match status" value="1"/>
</dbReference>
<dbReference type="Proteomes" id="UP000818266">
    <property type="component" value="Unassembled WGS sequence"/>
</dbReference>
<dbReference type="InterPro" id="IPR011527">
    <property type="entry name" value="ABC1_TM_dom"/>
</dbReference>
<evidence type="ECO:0000256" key="2">
    <source>
        <dbReference type="ARBA" id="ARBA00022692"/>
    </source>
</evidence>
<evidence type="ECO:0000313" key="11">
    <source>
        <dbReference type="Proteomes" id="UP000818266"/>
    </source>
</evidence>
<dbReference type="NCBIfam" id="TIGR02868">
    <property type="entry name" value="CydC"/>
    <property type="match status" value="1"/>
</dbReference>
<dbReference type="CDD" id="cd03228">
    <property type="entry name" value="ABCC_MRP_Like"/>
    <property type="match status" value="1"/>
</dbReference>
<protein>
    <submittedName>
        <fullName evidence="10">Thiol reductant ABC exporter subunit CydC</fullName>
    </submittedName>
</protein>
<dbReference type="PANTHER" id="PTHR24221:SF654">
    <property type="entry name" value="ATP-BINDING CASSETTE SUB-FAMILY B MEMBER 6"/>
    <property type="match status" value="1"/>
</dbReference>
<feature type="domain" description="ABC transmembrane type-1" evidence="9">
    <location>
        <begin position="31"/>
        <end position="272"/>
    </location>
</feature>
<dbReference type="GO" id="GO:0034775">
    <property type="term" value="P:glutathione transmembrane transport"/>
    <property type="evidence" value="ECO:0007669"/>
    <property type="project" value="InterPro"/>
</dbReference>
<comment type="caution">
    <text evidence="10">The sequence shown here is derived from an EMBL/GenBank/DDBJ whole genome shotgun (WGS) entry which is preliminary data.</text>
</comment>
<dbReference type="AlphaFoldDB" id="A0A9E5MJ18"/>
<dbReference type="SUPFAM" id="SSF52540">
    <property type="entry name" value="P-loop containing nucleoside triphosphate hydrolases"/>
    <property type="match status" value="1"/>
</dbReference>
<feature type="transmembrane region" description="Helical" evidence="7">
    <location>
        <begin position="288"/>
        <end position="313"/>
    </location>
</feature>
<sequence length="562" mass="58947">MTMTDHESARAARERRRPVLRAAMPARASLLAALALGVLAAGSAVALLATSSWLIARAAEQPPILFLGFAIVGVRAFALGRAVFRYLERTVAHDGAFRSLASLRVAIFRRLLPLAPDGVRGVRRGDLLTTLVRDVDTLQDLPLRVAQPLVSGGIVAGLAVVGVAWLSPVAAAVLALGLVATIAAALGILRLLSRAADARVAPLRARLADAVLEYVTRWEVLNAFGAAEERRASILDLDGALRRAQTRQSAAAGSVAALFTLGAGATALATLVSVEPALSTGALSGPQFALLVLVPLAVLEVAAALPLAMTAWWRVRASADRIVAAVPEHVPSEIPRPPAAPAPPPLTATPLTLRAVTARWPGQSAPAMAPLDLELGPGDRVVVEGPSGAGKSTLAHVLVRFLDHEGDYLLGGIDVRELDPDEVRRHVVLCEQAPHLFDTSIRQNLLFARDTATDAELLDVLDRVGLGEWCRERGGLDAAVGERGRLVSGGEAQRIALARALLSSAAVLVVDEPTANVDPARAESLLLELVSAIGDDRAVVIISHTPVPDRLVTQRIRVTATG</sequence>
<dbReference type="RefSeq" id="WP_152582630.1">
    <property type="nucleotide sequence ID" value="NZ_VIKT02000018.1"/>
</dbReference>
<keyword evidence="6 7" id="KW-0472">Membrane</keyword>
<dbReference type="InterPro" id="IPR014223">
    <property type="entry name" value="ABC_CydC/D"/>
</dbReference>
<evidence type="ECO:0000256" key="6">
    <source>
        <dbReference type="ARBA" id="ARBA00023136"/>
    </source>
</evidence>
<reference evidence="10 11" key="1">
    <citation type="submission" date="2019-06" db="EMBL/GenBank/DDBJ databases">
        <authorList>
            <person name="De-Chao Zhang Q."/>
        </authorList>
    </citation>
    <scope>NUCLEOTIDE SEQUENCE [LARGE SCALE GENOMIC DNA]</scope>
    <source>
        <strain evidence="10 11">KN1116</strain>
    </source>
</reference>
<keyword evidence="5 7" id="KW-1133">Transmembrane helix</keyword>
<dbReference type="PANTHER" id="PTHR24221">
    <property type="entry name" value="ATP-BINDING CASSETTE SUB-FAMILY B"/>
    <property type="match status" value="1"/>
</dbReference>
<feature type="transmembrane region" description="Helical" evidence="7">
    <location>
        <begin position="172"/>
        <end position="192"/>
    </location>
</feature>
<evidence type="ECO:0000256" key="4">
    <source>
        <dbReference type="ARBA" id="ARBA00022840"/>
    </source>
</evidence>
<dbReference type="GO" id="GO:0140359">
    <property type="term" value="F:ABC-type transporter activity"/>
    <property type="evidence" value="ECO:0007669"/>
    <property type="project" value="InterPro"/>
</dbReference>
<evidence type="ECO:0000259" key="9">
    <source>
        <dbReference type="PROSITE" id="PS50929"/>
    </source>
</evidence>
<dbReference type="PROSITE" id="PS50893">
    <property type="entry name" value="ABC_TRANSPORTER_2"/>
    <property type="match status" value="1"/>
</dbReference>
<dbReference type="GO" id="GO:0005524">
    <property type="term" value="F:ATP binding"/>
    <property type="evidence" value="ECO:0007669"/>
    <property type="project" value="UniProtKB-KW"/>
</dbReference>
<dbReference type="PROSITE" id="PS50929">
    <property type="entry name" value="ABC_TM1F"/>
    <property type="match status" value="1"/>
</dbReference>
<dbReference type="GO" id="GO:0005886">
    <property type="term" value="C:plasma membrane"/>
    <property type="evidence" value="ECO:0007669"/>
    <property type="project" value="UniProtKB-SubCell"/>
</dbReference>
<evidence type="ECO:0000256" key="3">
    <source>
        <dbReference type="ARBA" id="ARBA00022741"/>
    </source>
</evidence>
<dbReference type="GO" id="GO:0016887">
    <property type="term" value="F:ATP hydrolysis activity"/>
    <property type="evidence" value="ECO:0007669"/>
    <property type="project" value="InterPro"/>
</dbReference>
<dbReference type="InterPro" id="IPR017871">
    <property type="entry name" value="ABC_transporter-like_CS"/>
</dbReference>
<evidence type="ECO:0000256" key="1">
    <source>
        <dbReference type="ARBA" id="ARBA00004651"/>
    </source>
</evidence>
<name>A0A9E5MJ18_9MICO</name>
<keyword evidence="2 7" id="KW-0812">Transmembrane</keyword>
<dbReference type="PROSITE" id="PS00211">
    <property type="entry name" value="ABC_TRANSPORTER_1"/>
    <property type="match status" value="1"/>
</dbReference>
<dbReference type="SUPFAM" id="SSF90123">
    <property type="entry name" value="ABC transporter transmembrane region"/>
    <property type="match status" value="1"/>
</dbReference>
<keyword evidence="4" id="KW-0067">ATP-binding</keyword>
<gene>
    <name evidence="10" type="primary">cydC</name>
    <name evidence="10" type="ORF">FK219_010360</name>
</gene>
<feature type="transmembrane region" description="Helical" evidence="7">
    <location>
        <begin position="149"/>
        <end position="166"/>
    </location>
</feature>
<dbReference type="InterPro" id="IPR036640">
    <property type="entry name" value="ABC1_TM_sf"/>
</dbReference>
<keyword evidence="11" id="KW-1185">Reference proteome</keyword>
<evidence type="ECO:0000259" key="8">
    <source>
        <dbReference type="PROSITE" id="PS50893"/>
    </source>
</evidence>
<accession>A0A9E5MJ18</accession>
<dbReference type="OrthoDB" id="3237158at2"/>
<dbReference type="InterPro" id="IPR003439">
    <property type="entry name" value="ABC_transporter-like_ATP-bd"/>
</dbReference>
<evidence type="ECO:0000256" key="7">
    <source>
        <dbReference type="SAM" id="Phobius"/>
    </source>
</evidence>
<dbReference type="InterPro" id="IPR027417">
    <property type="entry name" value="P-loop_NTPase"/>
</dbReference>